<proteinExistence type="predicted"/>
<evidence type="ECO:0000256" key="1">
    <source>
        <dbReference type="SAM" id="MobiDB-lite"/>
    </source>
</evidence>
<gene>
    <name evidence="2" type="ORF">TRSC58_03033</name>
</gene>
<reference evidence="2 3" key="1">
    <citation type="submission" date="2013-07" db="EMBL/GenBank/DDBJ databases">
        <authorList>
            <person name="Stoco P.H."/>
            <person name="Wagner G."/>
            <person name="Gerber A."/>
            <person name="Zaha A."/>
            <person name="Thompson C."/>
            <person name="Bartholomeu D.C."/>
            <person name="Luckemeyer D.D."/>
            <person name="Bahia D."/>
            <person name="Loreto E."/>
            <person name="Prestes E.B."/>
            <person name="Lima F.M."/>
            <person name="Rodrigues-Luiz G."/>
            <person name="Vallejo G.A."/>
            <person name="Filho J.F."/>
            <person name="Monteiro K.M."/>
            <person name="Tyler K.M."/>
            <person name="de Almeida L.G."/>
            <person name="Ortiz M.F."/>
            <person name="Siervo M.A."/>
            <person name="de Moraes M.H."/>
            <person name="Cunha O.L."/>
            <person name="Mendonca-Neto R."/>
            <person name="Silva R."/>
            <person name="Teixeira S.M."/>
            <person name="Murta S.M."/>
            <person name="Sincero T.C."/>
            <person name="Mendes T.A."/>
            <person name="Urmenyi T.P."/>
            <person name="Silva V.G."/>
            <person name="da Rocha W.D."/>
            <person name="Andersson B."/>
            <person name="Romanha A.J."/>
            <person name="Steindel M."/>
            <person name="de Vasconcelos A.T."/>
            <person name="Grisard E.C."/>
        </authorList>
    </citation>
    <scope>NUCLEOTIDE SEQUENCE [LARGE SCALE GENOMIC DNA]</scope>
    <source>
        <strain evidence="2 3">SC58</strain>
    </source>
</reference>
<dbReference type="AlphaFoldDB" id="A0A061J4K1"/>
<sequence>MKSYHGGQTARVDGSGGDGDKTRTENAVKSRWRRRHQSVPRILRDLCYTVVKEHHRYWWLRQQRLLEITLTHIHNCKPPQQVDAPPLATKRFPLTSITSIGLKGKKSFYFHVSGDHTYYYYAPKAIEIVLEIQRYVASANAVALLLDTKEAQKRVLMEELIMGTIQLPGVWQGTENSPYLWSHRRLLRLQLEVSKALKNGSIAGSEKLHDLILHWKMRGVNDDMDLTKLRRALDTIKEECVNDLIQKCVRSPPASFCLAFAVCVEDVLQRTVIQPNFDKIMSALREDATLLGKKVLFNQQRELLRGKSADVFELPRDLRSINYRLVQRNFDALTNFQSPNDLIDQVVNIAACMYLTIYVAARFPDKDSASPATSSRIHHVGKSTVEDDHSLPLVQSNTLTEATSAPSLTPCEPRSATLPHGEGEDNKDKEVYGGVDAYLNLKEPSSESPSSATLSSTNAPALAEKHLVDDSSAGAASPLRRSSSSEYREMVLPISPNESVDNNEDELYLSPLHVDLGLMARLGHGRCSTEEMLPLFVHLLCEMDLPELCIIEHFIDILRDPDDTSERAYYFTTLAAAIRTVCEWQP</sequence>
<dbReference type="InterPro" id="IPR037191">
    <property type="entry name" value="VPS9_dom_sf"/>
</dbReference>
<protein>
    <submittedName>
        <fullName evidence="2">Uncharacterized protein</fullName>
    </submittedName>
</protein>
<dbReference type="Proteomes" id="UP000031737">
    <property type="component" value="Unassembled WGS sequence"/>
</dbReference>
<dbReference type="VEuPathDB" id="TriTrypDB:TRSC58_03033"/>
<feature type="compositionally biased region" description="Basic and acidic residues" evidence="1">
    <location>
        <begin position="18"/>
        <end position="28"/>
    </location>
</feature>
<feature type="region of interest" description="Disordered" evidence="1">
    <location>
        <begin position="369"/>
        <end position="429"/>
    </location>
</feature>
<dbReference type="SUPFAM" id="SSF109993">
    <property type="entry name" value="VPS9 domain"/>
    <property type="match status" value="1"/>
</dbReference>
<accession>A0A061J4K1</accession>
<comment type="caution">
    <text evidence="2">The sequence shown here is derived from an EMBL/GenBank/DDBJ whole genome shotgun (WGS) entry which is preliminary data.</text>
</comment>
<evidence type="ECO:0000313" key="2">
    <source>
        <dbReference type="EMBL" id="ESL09250.1"/>
    </source>
</evidence>
<dbReference type="OrthoDB" id="243773at2759"/>
<name>A0A061J4K1_TRYRA</name>
<dbReference type="Gene3D" id="1.20.1050.80">
    <property type="entry name" value="VPS9 domain"/>
    <property type="match status" value="1"/>
</dbReference>
<evidence type="ECO:0000313" key="3">
    <source>
        <dbReference type="Proteomes" id="UP000031737"/>
    </source>
</evidence>
<feature type="region of interest" description="Disordered" evidence="1">
    <location>
        <begin position="1"/>
        <end position="31"/>
    </location>
</feature>
<feature type="compositionally biased region" description="Polar residues" evidence="1">
    <location>
        <begin position="393"/>
        <end position="407"/>
    </location>
</feature>
<keyword evidence="3" id="KW-1185">Reference proteome</keyword>
<dbReference type="EMBL" id="AUPL01003033">
    <property type="protein sequence ID" value="ESL09250.1"/>
    <property type="molecule type" value="Genomic_DNA"/>
</dbReference>
<organism evidence="2 3">
    <name type="scientific">Trypanosoma rangeli SC58</name>
    <dbReference type="NCBI Taxonomy" id="429131"/>
    <lineage>
        <taxon>Eukaryota</taxon>
        <taxon>Discoba</taxon>
        <taxon>Euglenozoa</taxon>
        <taxon>Kinetoplastea</taxon>
        <taxon>Metakinetoplastina</taxon>
        <taxon>Trypanosomatida</taxon>
        <taxon>Trypanosomatidae</taxon>
        <taxon>Trypanosoma</taxon>
        <taxon>Herpetosoma</taxon>
    </lineage>
</organism>